<evidence type="ECO:0000259" key="2">
    <source>
        <dbReference type="Pfam" id="PF00326"/>
    </source>
</evidence>
<organism evidence="3 4">
    <name type="scientific">Desulforapulum autotrophicum (strain ATCC 43914 / DSM 3382 / VKM B-1955 / HRM2)</name>
    <name type="common">Desulfobacterium autotrophicum</name>
    <dbReference type="NCBI Taxonomy" id="177437"/>
    <lineage>
        <taxon>Bacteria</taxon>
        <taxon>Pseudomonadati</taxon>
        <taxon>Thermodesulfobacteriota</taxon>
        <taxon>Desulfobacteria</taxon>
        <taxon>Desulfobacterales</taxon>
        <taxon>Desulfobacteraceae</taxon>
        <taxon>Desulforapulum</taxon>
    </lineage>
</organism>
<sequence length="638" mass="72514">MGIRQKINIIFIGLLTLGLLSGCGCLRGETALIPMKSFFKNPEQTGFQLSPDGTSLAFMKPWENRMNVFIKKIGQIGEKRVTRSTARDVAGFFWANNNRIAFLQDRGGNENFHLFAVDIDGSNLKELTPFEDVRVNIVDDLEEIKDEMLIGMNRRDPRVFDVYRINIDTGRMEMIAENPGNIQGWLTDNDGRLRIAMATDGVNQSLLYRETEKEPFKTIVTTNFKEKLSPLFFTYDNRFVYMASNLGRDKTAVYKYDIADNKALELIYEHPDVDVSHLLRSKKRHKITGVAYVTDKRHYHFFDDQRGALQADLEKRLPGYEVNIASSSRDETRILVRTYSDKSLGAYYFYDLITKKFIKIADVSPWLDEKTMCDQKPISYESRDGLTIHGYLTLPKGGAQNLPVVVNPHGGPWARDYWGFNAETQFLANRGYAVLQMNFRGSTGYGKAFWQAGFKKWGKEMQDDISDGVAWLIDQGIADPARIGIYGGSYGGYATLAGMAFTPELYACGVDYVGVSNIFTLLSTLPPYWEPGRQKFYEMIGDPVKDRALLEAISPVFHADKIKAPLLVAQGANDPRVKKAEADQIVNALKKHNIEVHYMLKEDEGHGFHNEENRFDFYRAMEQFLGRHLQGRVEKIAG</sequence>
<dbReference type="Gene3D" id="2.120.10.30">
    <property type="entry name" value="TolB, C-terminal domain"/>
    <property type="match status" value="1"/>
</dbReference>
<evidence type="ECO:0000256" key="1">
    <source>
        <dbReference type="ARBA" id="ARBA00022801"/>
    </source>
</evidence>
<dbReference type="STRING" id="177437.HRM2_48810"/>
<reference evidence="3 4" key="1">
    <citation type="journal article" date="2009" name="Environ. Microbiol.">
        <title>Genome sequence of Desulfobacterium autotrophicum HRM2, a marine sulfate reducer oxidizing organic carbon completely to carbon dioxide.</title>
        <authorList>
            <person name="Strittmatter A.W."/>
            <person name="Liesegang H."/>
            <person name="Rabus R."/>
            <person name="Decker I."/>
            <person name="Amann J."/>
            <person name="Andres S."/>
            <person name="Henne A."/>
            <person name="Fricke W.F."/>
            <person name="Martinez-Arias R."/>
            <person name="Bartels D."/>
            <person name="Goesmann A."/>
            <person name="Krause L."/>
            <person name="Puehler A."/>
            <person name="Klenk H.P."/>
            <person name="Richter M."/>
            <person name="Schuler M."/>
            <person name="Gloeckner F.O."/>
            <person name="Meyerdierks A."/>
            <person name="Gottschalk G."/>
            <person name="Amann R."/>
        </authorList>
    </citation>
    <scope>NUCLEOTIDE SEQUENCE [LARGE SCALE GENOMIC DNA]</scope>
    <source>
        <strain evidence="4">ATCC 43914 / DSM 3382 / HRM2</strain>
    </source>
</reference>
<dbReference type="Pfam" id="PF00326">
    <property type="entry name" value="Peptidase_S9"/>
    <property type="match status" value="1"/>
</dbReference>
<keyword evidence="4" id="KW-1185">Reference proteome</keyword>
<dbReference type="AlphaFoldDB" id="C0QII5"/>
<gene>
    <name evidence="3" type="ordered locus">HRM2_48810</name>
</gene>
<keyword evidence="1" id="KW-0378">Hydrolase</keyword>
<dbReference type="InterPro" id="IPR001375">
    <property type="entry name" value="Peptidase_S9_cat"/>
</dbReference>
<dbReference type="PROSITE" id="PS51257">
    <property type="entry name" value="PROKAR_LIPOPROTEIN"/>
    <property type="match status" value="1"/>
</dbReference>
<dbReference type="Gene3D" id="3.40.50.1820">
    <property type="entry name" value="alpha/beta hydrolase"/>
    <property type="match status" value="1"/>
</dbReference>
<name>C0QII5_DESAH</name>
<evidence type="ECO:0000313" key="3">
    <source>
        <dbReference type="EMBL" id="ACN17929.1"/>
    </source>
</evidence>
<dbReference type="PANTHER" id="PTHR42776">
    <property type="entry name" value="SERINE PEPTIDASE S9 FAMILY MEMBER"/>
    <property type="match status" value="1"/>
</dbReference>
<dbReference type="InterPro" id="IPR011042">
    <property type="entry name" value="6-blade_b-propeller_TolB-like"/>
</dbReference>
<dbReference type="GO" id="GO:0006508">
    <property type="term" value="P:proteolysis"/>
    <property type="evidence" value="ECO:0007669"/>
    <property type="project" value="InterPro"/>
</dbReference>
<dbReference type="GO" id="GO:0004252">
    <property type="term" value="F:serine-type endopeptidase activity"/>
    <property type="evidence" value="ECO:0007669"/>
    <property type="project" value="TreeGrafter"/>
</dbReference>
<dbReference type="PANTHER" id="PTHR42776:SF27">
    <property type="entry name" value="DIPEPTIDYL PEPTIDASE FAMILY MEMBER 6"/>
    <property type="match status" value="1"/>
</dbReference>
<protein>
    <submittedName>
        <fullName evidence="3">Dipeptidyl anminopeptidase</fullName>
    </submittedName>
</protein>
<feature type="domain" description="Peptidase S9 prolyl oligopeptidase catalytic" evidence="2">
    <location>
        <begin position="418"/>
        <end position="631"/>
    </location>
</feature>
<accession>C0QII5</accession>
<dbReference type="Proteomes" id="UP000000442">
    <property type="component" value="Chromosome"/>
</dbReference>
<dbReference type="EMBL" id="CP001087">
    <property type="protein sequence ID" value="ACN17929.1"/>
    <property type="molecule type" value="Genomic_DNA"/>
</dbReference>
<dbReference type="InterPro" id="IPR029058">
    <property type="entry name" value="AB_hydrolase_fold"/>
</dbReference>
<dbReference type="HOGENOM" id="CLU_008615_3_1_7"/>
<proteinExistence type="predicted"/>
<evidence type="ECO:0000313" key="4">
    <source>
        <dbReference type="Proteomes" id="UP000000442"/>
    </source>
</evidence>
<dbReference type="KEGG" id="dat:HRM2_48810"/>
<dbReference type="RefSeq" id="WP_015906636.1">
    <property type="nucleotide sequence ID" value="NC_012108.1"/>
</dbReference>
<dbReference type="SUPFAM" id="SSF82171">
    <property type="entry name" value="DPP6 N-terminal domain-like"/>
    <property type="match status" value="1"/>
</dbReference>
<dbReference type="eggNOG" id="COG1506">
    <property type="taxonomic scope" value="Bacteria"/>
</dbReference>
<dbReference type="SUPFAM" id="SSF53474">
    <property type="entry name" value="alpha/beta-Hydrolases"/>
    <property type="match status" value="1"/>
</dbReference>